<dbReference type="InterPro" id="IPR029044">
    <property type="entry name" value="Nucleotide-diphossugar_trans"/>
</dbReference>
<evidence type="ECO:0000256" key="6">
    <source>
        <dbReference type="ARBA" id="ARBA00023136"/>
    </source>
</evidence>
<dbReference type="Pfam" id="PF13632">
    <property type="entry name" value="Glyco_trans_2_3"/>
    <property type="match status" value="1"/>
</dbReference>
<dbReference type="GO" id="GO:0016020">
    <property type="term" value="C:membrane"/>
    <property type="evidence" value="ECO:0007669"/>
    <property type="project" value="UniProtKB-SubCell"/>
</dbReference>
<dbReference type="OrthoDB" id="7431422at2"/>
<feature type="transmembrane region" description="Helical" evidence="7">
    <location>
        <begin position="351"/>
        <end position="382"/>
    </location>
</feature>
<evidence type="ECO:0000313" key="9">
    <source>
        <dbReference type="EMBL" id="QED23705.1"/>
    </source>
</evidence>
<evidence type="ECO:0000256" key="2">
    <source>
        <dbReference type="ARBA" id="ARBA00022676"/>
    </source>
</evidence>
<evidence type="ECO:0000256" key="4">
    <source>
        <dbReference type="ARBA" id="ARBA00022692"/>
    </source>
</evidence>
<dbReference type="InterPro" id="IPR050321">
    <property type="entry name" value="Glycosyltr_2/OpgH_subfam"/>
</dbReference>
<feature type="transmembrane region" description="Helical" evidence="7">
    <location>
        <begin position="402"/>
        <end position="421"/>
    </location>
</feature>
<dbReference type="GO" id="GO:0016757">
    <property type="term" value="F:glycosyltransferase activity"/>
    <property type="evidence" value="ECO:0007669"/>
    <property type="project" value="UniProtKB-KW"/>
</dbReference>
<reference evidence="9 10" key="1">
    <citation type="journal article" date="2019" name="ISME J.">
        <title>Deianiraea, an extracellular bacterium associated with the ciliate Paramecium, suggests an alternative scenario for the evolution of Rickettsiales.</title>
        <authorList>
            <person name="Castelli M."/>
            <person name="Sabaneyeva E."/>
            <person name="Lanzoni O."/>
            <person name="Lebedeva N."/>
            <person name="Floriano A.M."/>
            <person name="Gaiarsa S."/>
            <person name="Benken K."/>
            <person name="Modeo L."/>
            <person name="Bandi C."/>
            <person name="Potekhin A."/>
            <person name="Sassera D."/>
            <person name="Petroni G."/>
        </authorList>
    </citation>
    <scope>NUCLEOTIDE SEQUENCE [LARGE SCALE GENOMIC DNA]</scope>
    <source>
        <strain evidence="9">CyL4-1</strain>
    </source>
</reference>
<sequence length="480" mass="56372">MNWCSYREKLLSERYSLSTSLRIMIFFIFIPFAIKVGFMMSSGFVGGVFILNFLIPTLLLFTNIRDRSYVVSERLRRTYELEDKVRIVSSNGRYNLPKFTILLPMYMENLETVKNLHSHIMALEYPREKMEVFVVVERGDDMTIKNALEVGFERSNIIVNMSVNTKTKGYAMNYAMDYVSGDYIVVYDAEDIPHYNQLLLAAYYFLRREGACVLQFKLRYYNRINWIANNIFAEYEFIFSFRNRALSYLYSVLPLGGTSNFYPIEVLRMVGGWNGRNVTEDAEMSNILTKFRIPIIQVDGCMTLEECVTRSMAWIRQRSRWHKGYFQTFYCAILNIPGDVIKHGIRVLFNYSYWIFIFFIGMSILSNIIVISYSCSMLYKVILYSITEESLYLIYKKVNANGGIWICGSGIVLYLLQYCILCRRIGVLRHYNLLWISFHGILSGLMHAGAYGKAVYEIVFKPHYWDKTYHSGDYVERKRR</sequence>
<dbReference type="RefSeq" id="WP_146820997.1">
    <property type="nucleotide sequence ID" value="NZ_CP029077.1"/>
</dbReference>
<accession>A0A5B8XFK7</accession>
<evidence type="ECO:0000256" key="1">
    <source>
        <dbReference type="ARBA" id="ARBA00004141"/>
    </source>
</evidence>
<dbReference type="PANTHER" id="PTHR43867">
    <property type="entry name" value="CELLULOSE SYNTHASE CATALYTIC SUBUNIT A [UDP-FORMING]"/>
    <property type="match status" value="1"/>
</dbReference>
<organism evidence="9 10">
    <name type="scientific">Candidatus Deianiraea vastatrix</name>
    <dbReference type="NCBI Taxonomy" id="2163644"/>
    <lineage>
        <taxon>Bacteria</taxon>
        <taxon>Pseudomonadati</taxon>
        <taxon>Pseudomonadota</taxon>
        <taxon>Alphaproteobacteria</taxon>
        <taxon>Rickettsiales</taxon>
        <taxon>Candidatus Deianiraeaceae</taxon>
        <taxon>Candidatus Deianiraea</taxon>
    </lineage>
</organism>
<keyword evidence="2" id="KW-0328">Glycosyltransferase</keyword>
<feature type="transmembrane region" description="Helical" evidence="7">
    <location>
        <begin position="433"/>
        <end position="452"/>
    </location>
</feature>
<dbReference type="PANTHER" id="PTHR43867:SF2">
    <property type="entry name" value="CELLULOSE SYNTHASE CATALYTIC SUBUNIT A [UDP-FORMING]"/>
    <property type="match status" value="1"/>
</dbReference>
<keyword evidence="4 7" id="KW-0812">Transmembrane</keyword>
<evidence type="ECO:0000256" key="7">
    <source>
        <dbReference type="SAM" id="Phobius"/>
    </source>
</evidence>
<proteinExistence type="predicted"/>
<evidence type="ECO:0000256" key="5">
    <source>
        <dbReference type="ARBA" id="ARBA00022989"/>
    </source>
</evidence>
<protein>
    <submittedName>
        <fullName evidence="9">Glycosyl transferase</fullName>
    </submittedName>
</protein>
<dbReference type="InterPro" id="IPR001173">
    <property type="entry name" value="Glyco_trans_2-like"/>
</dbReference>
<keyword evidence="3 9" id="KW-0808">Transferase</keyword>
<evidence type="ECO:0000259" key="8">
    <source>
        <dbReference type="Pfam" id="PF13632"/>
    </source>
</evidence>
<gene>
    <name evidence="9" type="ORF">Deia_00918</name>
</gene>
<dbReference type="SUPFAM" id="SSF53448">
    <property type="entry name" value="Nucleotide-diphospho-sugar transferases"/>
    <property type="match status" value="1"/>
</dbReference>
<evidence type="ECO:0000256" key="3">
    <source>
        <dbReference type="ARBA" id="ARBA00022679"/>
    </source>
</evidence>
<feature type="transmembrane region" description="Helical" evidence="7">
    <location>
        <begin position="44"/>
        <end position="64"/>
    </location>
</feature>
<dbReference type="EMBL" id="CP029077">
    <property type="protein sequence ID" value="QED23705.1"/>
    <property type="molecule type" value="Genomic_DNA"/>
</dbReference>
<feature type="domain" description="Glycosyltransferase 2-like" evidence="8">
    <location>
        <begin position="183"/>
        <end position="378"/>
    </location>
</feature>
<dbReference type="Gene3D" id="3.90.550.10">
    <property type="entry name" value="Spore Coat Polysaccharide Biosynthesis Protein SpsA, Chain A"/>
    <property type="match status" value="1"/>
</dbReference>
<feature type="transmembrane region" description="Helical" evidence="7">
    <location>
        <begin position="21"/>
        <end position="38"/>
    </location>
</feature>
<name>A0A5B8XFK7_9RICK</name>
<dbReference type="Proteomes" id="UP000321934">
    <property type="component" value="Chromosome"/>
</dbReference>
<comment type="subcellular location">
    <subcellularLocation>
        <location evidence="1">Membrane</location>
        <topology evidence="1">Multi-pass membrane protein</topology>
    </subcellularLocation>
</comment>
<keyword evidence="10" id="KW-1185">Reference proteome</keyword>
<keyword evidence="5 7" id="KW-1133">Transmembrane helix</keyword>
<dbReference type="AlphaFoldDB" id="A0A5B8XFK7"/>
<evidence type="ECO:0000313" key="10">
    <source>
        <dbReference type="Proteomes" id="UP000321934"/>
    </source>
</evidence>
<keyword evidence="6 7" id="KW-0472">Membrane</keyword>